<dbReference type="InterPro" id="IPR001789">
    <property type="entry name" value="Sig_transdc_resp-reg_receiver"/>
</dbReference>
<reference evidence="7" key="1">
    <citation type="journal article" date="2021" name="PeerJ">
        <title>Extensive microbial diversity within the chicken gut microbiome revealed by metagenomics and culture.</title>
        <authorList>
            <person name="Gilroy R."/>
            <person name="Ravi A."/>
            <person name="Getino M."/>
            <person name="Pursley I."/>
            <person name="Horton D.L."/>
            <person name="Alikhan N.F."/>
            <person name="Baker D."/>
            <person name="Gharbi K."/>
            <person name="Hall N."/>
            <person name="Watson M."/>
            <person name="Adriaenssens E.M."/>
            <person name="Foster-Nyarko E."/>
            <person name="Jarju S."/>
            <person name="Secka A."/>
            <person name="Antonio M."/>
            <person name="Oren A."/>
            <person name="Chaudhuri R.R."/>
            <person name="La Ragione R."/>
            <person name="Hildebrand F."/>
            <person name="Pallen M.J."/>
        </authorList>
    </citation>
    <scope>NUCLEOTIDE SEQUENCE</scope>
    <source>
        <strain evidence="7">CHK160-9182</strain>
    </source>
</reference>
<dbReference type="Gene3D" id="3.40.50.2300">
    <property type="match status" value="1"/>
</dbReference>
<dbReference type="AlphaFoldDB" id="A0A9D1Q949"/>
<dbReference type="SMART" id="SM00421">
    <property type="entry name" value="HTH_LUXR"/>
    <property type="match status" value="1"/>
</dbReference>
<dbReference type="SUPFAM" id="SSF52172">
    <property type="entry name" value="CheY-like"/>
    <property type="match status" value="1"/>
</dbReference>
<dbReference type="PROSITE" id="PS50110">
    <property type="entry name" value="RESPONSE_REGULATORY"/>
    <property type="match status" value="1"/>
</dbReference>
<evidence type="ECO:0000313" key="8">
    <source>
        <dbReference type="Proteomes" id="UP000823934"/>
    </source>
</evidence>
<evidence type="ECO:0000313" key="7">
    <source>
        <dbReference type="EMBL" id="HIW07736.1"/>
    </source>
</evidence>
<name>A0A9D1Q949_9GAMM</name>
<protein>
    <submittedName>
        <fullName evidence="7">Response regulator transcription factor</fullName>
    </submittedName>
</protein>
<dbReference type="PRINTS" id="PR00038">
    <property type="entry name" value="HTHLUXR"/>
</dbReference>
<dbReference type="InterPro" id="IPR011006">
    <property type="entry name" value="CheY-like_superfamily"/>
</dbReference>
<feature type="domain" description="HTH luxR-type" evidence="5">
    <location>
        <begin position="50"/>
        <end position="115"/>
    </location>
</feature>
<dbReference type="PANTHER" id="PTHR44688:SF16">
    <property type="entry name" value="DNA-BINDING TRANSCRIPTIONAL ACTIVATOR DEVR_DOSR"/>
    <property type="match status" value="1"/>
</dbReference>
<keyword evidence="2" id="KW-0238">DNA-binding</keyword>
<sequence length="119" mass="13636">MILLTSENQPYIQTQIERLGIDHTLTKTIDPEELLHLIAKVLQSELTEKIANYLDDLTPRELEILEWLVKGDSNKEIARELHISESTVKVHVQNILKKFKVSSRVEAAVYAVRNELSTS</sequence>
<dbReference type="GO" id="GO:0000160">
    <property type="term" value="P:phosphorelay signal transduction system"/>
    <property type="evidence" value="ECO:0007669"/>
    <property type="project" value="InterPro"/>
</dbReference>
<proteinExistence type="predicted"/>
<dbReference type="GO" id="GO:0003677">
    <property type="term" value="F:DNA binding"/>
    <property type="evidence" value="ECO:0007669"/>
    <property type="project" value="UniProtKB-KW"/>
</dbReference>
<dbReference type="SUPFAM" id="SSF46894">
    <property type="entry name" value="C-terminal effector domain of the bipartite response regulators"/>
    <property type="match status" value="1"/>
</dbReference>
<evidence type="ECO:0000256" key="2">
    <source>
        <dbReference type="ARBA" id="ARBA00023125"/>
    </source>
</evidence>
<gene>
    <name evidence="7" type="ORF">H9889_10520</name>
</gene>
<comment type="caution">
    <text evidence="7">The sequence shown here is derived from an EMBL/GenBank/DDBJ whole genome shotgun (WGS) entry which is preliminary data.</text>
</comment>
<dbReference type="PROSITE" id="PS50043">
    <property type="entry name" value="HTH_LUXR_2"/>
    <property type="match status" value="1"/>
</dbReference>
<dbReference type="EMBL" id="DXHP01000230">
    <property type="protein sequence ID" value="HIW07736.1"/>
    <property type="molecule type" value="Genomic_DNA"/>
</dbReference>
<dbReference type="Gene3D" id="1.10.10.10">
    <property type="entry name" value="Winged helix-like DNA-binding domain superfamily/Winged helix DNA-binding domain"/>
    <property type="match status" value="1"/>
</dbReference>
<dbReference type="GO" id="GO:0006355">
    <property type="term" value="P:regulation of DNA-templated transcription"/>
    <property type="evidence" value="ECO:0007669"/>
    <property type="project" value="InterPro"/>
</dbReference>
<organism evidence="7 8">
    <name type="scientific">Candidatus Ignatzschineria merdigallinarum</name>
    <dbReference type="NCBI Taxonomy" id="2838621"/>
    <lineage>
        <taxon>Bacteria</taxon>
        <taxon>Pseudomonadati</taxon>
        <taxon>Pseudomonadota</taxon>
        <taxon>Gammaproteobacteria</taxon>
        <taxon>Cardiobacteriales</taxon>
        <taxon>Ignatzschineriaceae</taxon>
        <taxon>Ignatzschineria</taxon>
    </lineage>
</organism>
<keyword evidence="3" id="KW-0804">Transcription</keyword>
<evidence type="ECO:0000256" key="3">
    <source>
        <dbReference type="ARBA" id="ARBA00023163"/>
    </source>
</evidence>
<evidence type="ECO:0000259" key="6">
    <source>
        <dbReference type="PROSITE" id="PS50110"/>
    </source>
</evidence>
<evidence type="ECO:0000256" key="1">
    <source>
        <dbReference type="ARBA" id="ARBA00023015"/>
    </source>
</evidence>
<keyword evidence="1" id="KW-0805">Transcription regulation</keyword>
<dbReference type="InterPro" id="IPR036388">
    <property type="entry name" value="WH-like_DNA-bd_sf"/>
</dbReference>
<comment type="caution">
    <text evidence="4">Lacks conserved residue(s) required for the propagation of feature annotation.</text>
</comment>
<dbReference type="CDD" id="cd06170">
    <property type="entry name" value="LuxR_C_like"/>
    <property type="match status" value="1"/>
</dbReference>
<dbReference type="PROSITE" id="PS00622">
    <property type="entry name" value="HTH_LUXR_1"/>
    <property type="match status" value="1"/>
</dbReference>
<dbReference type="Proteomes" id="UP000823934">
    <property type="component" value="Unassembled WGS sequence"/>
</dbReference>
<evidence type="ECO:0000259" key="5">
    <source>
        <dbReference type="PROSITE" id="PS50043"/>
    </source>
</evidence>
<accession>A0A9D1Q949</accession>
<evidence type="ECO:0000256" key="4">
    <source>
        <dbReference type="PROSITE-ProRule" id="PRU00169"/>
    </source>
</evidence>
<dbReference type="InterPro" id="IPR000792">
    <property type="entry name" value="Tscrpt_reg_LuxR_C"/>
</dbReference>
<dbReference type="Pfam" id="PF00196">
    <property type="entry name" value="GerE"/>
    <property type="match status" value="1"/>
</dbReference>
<reference evidence="7" key="2">
    <citation type="submission" date="2021-04" db="EMBL/GenBank/DDBJ databases">
        <authorList>
            <person name="Gilroy R."/>
        </authorList>
    </citation>
    <scope>NUCLEOTIDE SEQUENCE</scope>
    <source>
        <strain evidence="7">CHK160-9182</strain>
    </source>
</reference>
<dbReference type="PANTHER" id="PTHR44688">
    <property type="entry name" value="DNA-BINDING TRANSCRIPTIONAL ACTIVATOR DEVR_DOSR"/>
    <property type="match status" value="1"/>
</dbReference>
<dbReference type="InterPro" id="IPR016032">
    <property type="entry name" value="Sig_transdc_resp-reg_C-effctor"/>
</dbReference>
<feature type="domain" description="Response regulatory" evidence="6">
    <location>
        <begin position="1"/>
        <end position="42"/>
    </location>
</feature>